<protein>
    <submittedName>
        <fullName evidence="1">Uncharacterized protein</fullName>
    </submittedName>
</protein>
<evidence type="ECO:0000313" key="2">
    <source>
        <dbReference type="Proteomes" id="UP001596456"/>
    </source>
</evidence>
<reference evidence="2" key="1">
    <citation type="journal article" date="2019" name="Int. J. Syst. Evol. Microbiol.">
        <title>The Global Catalogue of Microorganisms (GCM) 10K type strain sequencing project: providing services to taxonomists for standard genome sequencing and annotation.</title>
        <authorList>
            <consortium name="The Broad Institute Genomics Platform"/>
            <consortium name="The Broad Institute Genome Sequencing Center for Infectious Disease"/>
            <person name="Wu L."/>
            <person name="Ma J."/>
        </authorList>
    </citation>
    <scope>NUCLEOTIDE SEQUENCE [LARGE SCALE GENOMIC DNA]</scope>
    <source>
        <strain evidence="2">CGMCC 1.16275</strain>
    </source>
</reference>
<accession>A0ABW2KZW3</accession>
<dbReference type="EMBL" id="JBHTCM010000016">
    <property type="protein sequence ID" value="MFC7334530.1"/>
    <property type="molecule type" value="Genomic_DNA"/>
</dbReference>
<keyword evidence="2" id="KW-1185">Reference proteome</keyword>
<sequence length="78" mass="8090">MTTATHPAVTLKMEAYDAATLALEDIERAQRLLMAGLDVTDDAALYAARLIGTHAAQVRAALASGDPTTTAPTEAAHV</sequence>
<gene>
    <name evidence="1" type="ORF">ACFQPS_15285</name>
</gene>
<proteinExistence type="predicted"/>
<organism evidence="1 2">
    <name type="scientific">Rhodocista pekingensis</name>
    <dbReference type="NCBI Taxonomy" id="201185"/>
    <lineage>
        <taxon>Bacteria</taxon>
        <taxon>Pseudomonadati</taxon>
        <taxon>Pseudomonadota</taxon>
        <taxon>Alphaproteobacteria</taxon>
        <taxon>Rhodospirillales</taxon>
        <taxon>Azospirillaceae</taxon>
        <taxon>Rhodocista</taxon>
    </lineage>
</organism>
<dbReference type="Proteomes" id="UP001596456">
    <property type="component" value="Unassembled WGS sequence"/>
</dbReference>
<comment type="caution">
    <text evidence="1">The sequence shown here is derived from an EMBL/GenBank/DDBJ whole genome shotgun (WGS) entry which is preliminary data.</text>
</comment>
<name>A0ABW2KZW3_9PROT</name>
<evidence type="ECO:0000313" key="1">
    <source>
        <dbReference type="EMBL" id="MFC7334530.1"/>
    </source>
</evidence>
<dbReference type="RefSeq" id="WP_377360080.1">
    <property type="nucleotide sequence ID" value="NZ_JBHTCM010000016.1"/>
</dbReference>